<dbReference type="GeneID" id="112285052"/>
<dbReference type="Proteomes" id="UP000006727">
    <property type="component" value="Chromosome 7"/>
</dbReference>
<dbReference type="GO" id="GO:0005811">
    <property type="term" value="C:lipid droplet"/>
    <property type="evidence" value="ECO:0000318"/>
    <property type="project" value="GO_Central"/>
</dbReference>
<keyword evidence="3" id="KW-0472">Membrane</keyword>
<dbReference type="FunFam" id="3.40.50.720:FF:000455">
    <property type="entry name" value="Putative mitochondrial saccharopine dehydrogenase-like oxidoreductase"/>
    <property type="match status" value="1"/>
</dbReference>
<evidence type="ECO:0000256" key="2">
    <source>
        <dbReference type="SAM" id="MobiDB-lite"/>
    </source>
</evidence>
<dbReference type="EMBL" id="ABEU02000007">
    <property type="protein sequence ID" value="PNR51598.1"/>
    <property type="molecule type" value="Genomic_DNA"/>
</dbReference>
<dbReference type="InterPro" id="IPR051276">
    <property type="entry name" value="Saccharopine_DH-like_oxidrdct"/>
</dbReference>
<sequence length="447" mass="48846">MAEESVDVVILGASGFTGKYVLREILKFVSPSNAPLRKIAIAGRSKKKLAAALTWASGGLNASVSSSIPIYEADVSNVESLVAVCKKTKLLLNCVGPYRKYGRPVVEACVEAGVDYLDITGEPDFMERMEHLYHEKAMQTGSLVVSACGYDSIPAEFGVIHNTQQWEPPSVPITVDSYLVLESTGKRIKGNIGTWETLVLGVANQADLQTLRKSRPRRQRPQIPRSSSKKPGLIHWEGNAGGWAVRLPSADATVVRRTHATMVENPNGLFNASGEFLSSNGQPWTSIKPVHYGCYVIQKSVIGIIGMFVIGLLLVFFTRFKFGEKLLIQHPELFSLGIFQKEGPSEEEIDSASFKMYFVGRGCSNSTQHTLSVKFDQEIVTRVSGPEIGYITTPITLIQAALIVLDERHNLPKGGVLTPGSVFGGTDYLQRLQKNGISFDVISSKKL</sequence>
<dbReference type="Gramene" id="Pp3c7_23970V3.2">
    <property type="protein sequence ID" value="Pp3c7_23970V3.2"/>
    <property type="gene ID" value="Pp3c7_23970"/>
</dbReference>
<keyword evidence="3" id="KW-0812">Transmembrane</keyword>
<organism evidence="5">
    <name type="scientific">Physcomitrium patens</name>
    <name type="common">Spreading-leaved earth moss</name>
    <name type="synonym">Physcomitrella patens</name>
    <dbReference type="NCBI Taxonomy" id="3218"/>
    <lineage>
        <taxon>Eukaryota</taxon>
        <taxon>Viridiplantae</taxon>
        <taxon>Streptophyta</taxon>
        <taxon>Embryophyta</taxon>
        <taxon>Bryophyta</taxon>
        <taxon>Bryophytina</taxon>
        <taxon>Bryopsida</taxon>
        <taxon>Funariidae</taxon>
        <taxon>Funariales</taxon>
        <taxon>Funariaceae</taxon>
        <taxon>Physcomitrium</taxon>
    </lineage>
</organism>
<dbReference type="EnsemblPlants" id="Pp3c7_23970V3.2">
    <property type="protein sequence ID" value="Pp3c7_23970V3.2"/>
    <property type="gene ID" value="Pp3c7_23970"/>
</dbReference>
<dbReference type="GO" id="GO:0016020">
    <property type="term" value="C:membrane"/>
    <property type="evidence" value="ECO:0007669"/>
    <property type="project" value="GOC"/>
</dbReference>
<dbReference type="SUPFAM" id="SSF51735">
    <property type="entry name" value="NAD(P)-binding Rossmann-fold domains"/>
    <property type="match status" value="1"/>
</dbReference>
<evidence type="ECO:0000313" key="7">
    <source>
        <dbReference type="Proteomes" id="UP000006727"/>
    </source>
</evidence>
<keyword evidence="3" id="KW-1133">Transmembrane helix</keyword>
<feature type="transmembrane region" description="Helical" evidence="3">
    <location>
        <begin position="301"/>
        <end position="320"/>
    </location>
</feature>
<feature type="region of interest" description="Disordered" evidence="2">
    <location>
        <begin position="211"/>
        <end position="234"/>
    </location>
</feature>
<reference evidence="5 7" key="1">
    <citation type="journal article" date="2008" name="Science">
        <title>The Physcomitrella genome reveals evolutionary insights into the conquest of land by plants.</title>
        <authorList>
            <person name="Rensing S."/>
            <person name="Lang D."/>
            <person name="Zimmer A."/>
            <person name="Terry A."/>
            <person name="Salamov A."/>
            <person name="Shapiro H."/>
            <person name="Nishiyama T."/>
            <person name="Perroud P.-F."/>
            <person name="Lindquist E."/>
            <person name="Kamisugi Y."/>
            <person name="Tanahashi T."/>
            <person name="Sakakibara K."/>
            <person name="Fujita T."/>
            <person name="Oishi K."/>
            <person name="Shin-I T."/>
            <person name="Kuroki Y."/>
            <person name="Toyoda A."/>
            <person name="Suzuki Y."/>
            <person name="Hashimoto A."/>
            <person name="Yamaguchi K."/>
            <person name="Sugano A."/>
            <person name="Kohara Y."/>
            <person name="Fujiyama A."/>
            <person name="Anterola A."/>
            <person name="Aoki S."/>
            <person name="Ashton N."/>
            <person name="Barbazuk W.B."/>
            <person name="Barker E."/>
            <person name="Bennetzen J."/>
            <person name="Bezanilla M."/>
            <person name="Blankenship R."/>
            <person name="Cho S.H."/>
            <person name="Dutcher S."/>
            <person name="Estelle M."/>
            <person name="Fawcett J.A."/>
            <person name="Gundlach H."/>
            <person name="Hanada K."/>
            <person name="Heyl A."/>
            <person name="Hicks K.A."/>
            <person name="Hugh J."/>
            <person name="Lohr M."/>
            <person name="Mayer K."/>
            <person name="Melkozernov A."/>
            <person name="Murata T."/>
            <person name="Nelson D."/>
            <person name="Pils B."/>
            <person name="Prigge M."/>
            <person name="Reiss B."/>
            <person name="Renner T."/>
            <person name="Rombauts S."/>
            <person name="Rushton P."/>
            <person name="Sanderfoot A."/>
            <person name="Schween G."/>
            <person name="Shiu S.-H."/>
            <person name="Stueber K."/>
            <person name="Theodoulou F.L."/>
            <person name="Tu H."/>
            <person name="Van de Peer Y."/>
            <person name="Verrier P.J."/>
            <person name="Waters E."/>
            <person name="Wood A."/>
            <person name="Yang L."/>
            <person name="Cove D."/>
            <person name="Cuming A."/>
            <person name="Hasebe M."/>
            <person name="Lucas S."/>
            <person name="Mishler D.B."/>
            <person name="Reski R."/>
            <person name="Grigoriev I."/>
            <person name="Quatrano R.S."/>
            <person name="Boore J.L."/>
        </authorList>
    </citation>
    <scope>NUCLEOTIDE SEQUENCE [LARGE SCALE GENOMIC DNA]</scope>
    <source>
        <strain evidence="6 7">cv. Gransden 2004</strain>
    </source>
</reference>
<evidence type="ECO:0000313" key="5">
    <source>
        <dbReference type="EMBL" id="PNR51598.1"/>
    </source>
</evidence>
<gene>
    <name evidence="6" type="primary">LOC112285052</name>
    <name evidence="5" type="ORF">PHYPA_010785</name>
</gene>
<dbReference type="KEGG" id="ppp:112285052"/>
<dbReference type="OrthoDB" id="10268090at2759"/>
<dbReference type="Pfam" id="PF03435">
    <property type="entry name" value="Sacchrp_dh_NADP"/>
    <property type="match status" value="1"/>
</dbReference>
<comment type="similarity">
    <text evidence="1">Belongs to the saccharopine dehydrogenase family.</text>
</comment>
<dbReference type="EnsemblPlants" id="Pp3c7_23970V3.1">
    <property type="protein sequence ID" value="Pp3c7_23970V3.1"/>
    <property type="gene ID" value="Pp3c7_23970"/>
</dbReference>
<dbReference type="InterPro" id="IPR005097">
    <property type="entry name" value="Sacchrp_dh_NADP-bd"/>
</dbReference>
<dbReference type="FunCoup" id="A0A2K1KCV0">
    <property type="interactions" value="2014"/>
</dbReference>
<dbReference type="PANTHER" id="PTHR12286:SF5">
    <property type="entry name" value="SACCHAROPINE DEHYDROGENASE-LIKE OXIDOREDUCTASE"/>
    <property type="match status" value="1"/>
</dbReference>
<dbReference type="GO" id="GO:0009247">
    <property type="term" value="P:glycolipid biosynthetic process"/>
    <property type="evidence" value="ECO:0000318"/>
    <property type="project" value="GO_Central"/>
</dbReference>
<dbReference type="InterPro" id="IPR036291">
    <property type="entry name" value="NAD(P)-bd_dom_sf"/>
</dbReference>
<dbReference type="Gene3D" id="3.40.50.720">
    <property type="entry name" value="NAD(P)-binding Rossmann-like Domain"/>
    <property type="match status" value="1"/>
</dbReference>
<dbReference type="PaxDb" id="3218-PP1S407_1V6.1"/>
<protein>
    <recommendedName>
        <fullName evidence="4">Saccharopine dehydrogenase NADP binding domain-containing protein</fullName>
    </recommendedName>
</protein>
<reference evidence="5 7" key="2">
    <citation type="journal article" date="2018" name="Plant J.">
        <title>The Physcomitrella patens chromosome-scale assembly reveals moss genome structure and evolution.</title>
        <authorList>
            <person name="Lang D."/>
            <person name="Ullrich K.K."/>
            <person name="Murat F."/>
            <person name="Fuchs J."/>
            <person name="Jenkins J."/>
            <person name="Haas F.B."/>
            <person name="Piednoel M."/>
            <person name="Gundlach H."/>
            <person name="Van Bel M."/>
            <person name="Meyberg R."/>
            <person name="Vives C."/>
            <person name="Morata J."/>
            <person name="Symeonidi A."/>
            <person name="Hiss M."/>
            <person name="Muchero W."/>
            <person name="Kamisugi Y."/>
            <person name="Saleh O."/>
            <person name="Blanc G."/>
            <person name="Decker E.L."/>
            <person name="van Gessel N."/>
            <person name="Grimwood J."/>
            <person name="Hayes R.D."/>
            <person name="Graham S.W."/>
            <person name="Gunter L.E."/>
            <person name="McDaniel S.F."/>
            <person name="Hoernstein S.N.W."/>
            <person name="Larsson A."/>
            <person name="Li F.W."/>
            <person name="Perroud P.F."/>
            <person name="Phillips J."/>
            <person name="Ranjan P."/>
            <person name="Rokshar D.S."/>
            <person name="Rothfels C.J."/>
            <person name="Schneider L."/>
            <person name="Shu S."/>
            <person name="Stevenson D.W."/>
            <person name="Thummler F."/>
            <person name="Tillich M."/>
            <person name="Villarreal Aguilar J.C."/>
            <person name="Widiez T."/>
            <person name="Wong G.K."/>
            <person name="Wymore A."/>
            <person name="Zhang Y."/>
            <person name="Zimmer A.D."/>
            <person name="Quatrano R.S."/>
            <person name="Mayer K.F.X."/>
            <person name="Goodstein D."/>
            <person name="Casacuberta J.M."/>
            <person name="Vandepoele K."/>
            <person name="Reski R."/>
            <person name="Cuming A.C."/>
            <person name="Tuskan G.A."/>
            <person name="Maumus F."/>
            <person name="Salse J."/>
            <person name="Schmutz J."/>
            <person name="Rensing S.A."/>
        </authorList>
    </citation>
    <scope>NUCLEOTIDE SEQUENCE [LARGE SCALE GENOMIC DNA]</scope>
    <source>
        <strain evidence="6 7">cv. Gransden 2004</strain>
    </source>
</reference>
<evidence type="ECO:0000313" key="6">
    <source>
        <dbReference type="EnsemblPlants" id="Pp3c7_23970V3.1"/>
    </source>
</evidence>
<evidence type="ECO:0000256" key="3">
    <source>
        <dbReference type="SAM" id="Phobius"/>
    </source>
</evidence>
<name>A0A2K1KCV0_PHYPA</name>
<proteinExistence type="inferred from homology"/>
<accession>A0A2K1KCV0</accession>
<feature type="domain" description="Saccharopine dehydrogenase NADP binding" evidence="4">
    <location>
        <begin position="8"/>
        <end position="143"/>
    </location>
</feature>
<dbReference type="Gramene" id="Pp3c7_23970V3.1">
    <property type="protein sequence ID" value="Pp3c7_23970V3.1"/>
    <property type="gene ID" value="Pp3c7_23970"/>
</dbReference>
<dbReference type="RefSeq" id="XP_024381306.1">
    <property type="nucleotide sequence ID" value="XM_024525538.2"/>
</dbReference>
<evidence type="ECO:0000256" key="1">
    <source>
        <dbReference type="ARBA" id="ARBA00038048"/>
    </source>
</evidence>
<evidence type="ECO:0000259" key="4">
    <source>
        <dbReference type="Pfam" id="PF03435"/>
    </source>
</evidence>
<reference evidence="6" key="3">
    <citation type="submission" date="2020-12" db="UniProtKB">
        <authorList>
            <consortium name="EnsemblPlants"/>
        </authorList>
    </citation>
    <scope>IDENTIFICATION</scope>
</reference>
<dbReference type="AlphaFoldDB" id="A0A2K1KCV0"/>
<dbReference type="PANTHER" id="PTHR12286">
    <property type="entry name" value="SACCHAROPINE DEHYDROGENASE-LIKE OXIDOREDUCTASE"/>
    <property type="match status" value="1"/>
</dbReference>
<keyword evidence="7" id="KW-1185">Reference proteome</keyword>
<dbReference type="OMA" id="KRPVQMH"/>